<dbReference type="EMBL" id="PGTM01000080">
    <property type="protein sequence ID" value="PJF36104.1"/>
    <property type="molecule type" value="Genomic_DNA"/>
</dbReference>
<organism evidence="2 3">
    <name type="scientific">Candidatus Thermofonsia Clade 1 bacterium</name>
    <dbReference type="NCBI Taxonomy" id="2364210"/>
    <lineage>
        <taxon>Bacteria</taxon>
        <taxon>Bacillati</taxon>
        <taxon>Chloroflexota</taxon>
        <taxon>Candidatus Thermofontia</taxon>
        <taxon>Candidatus Thermofonsia Clade 1</taxon>
    </lineage>
</organism>
<proteinExistence type="predicted"/>
<protein>
    <submittedName>
        <fullName evidence="2">Uncharacterized protein</fullName>
    </submittedName>
</protein>
<gene>
    <name evidence="2" type="ORF">CUN49_07215</name>
</gene>
<evidence type="ECO:0000313" key="3">
    <source>
        <dbReference type="Proteomes" id="UP000229681"/>
    </source>
</evidence>
<reference evidence="2 3" key="1">
    <citation type="submission" date="2017-11" db="EMBL/GenBank/DDBJ databases">
        <title>Evolution of Phototrophy in the Chloroflexi Phylum Driven by Horizontal Gene Transfer.</title>
        <authorList>
            <person name="Ward L.M."/>
            <person name="Hemp J."/>
            <person name="Shih P.M."/>
            <person name="Mcglynn S.E."/>
            <person name="Fischer W."/>
        </authorList>
    </citation>
    <scope>NUCLEOTIDE SEQUENCE [LARGE SCALE GENOMIC DNA]</scope>
    <source>
        <strain evidence="2">JP3_13</strain>
    </source>
</reference>
<dbReference type="Proteomes" id="UP000229681">
    <property type="component" value="Unassembled WGS sequence"/>
</dbReference>
<keyword evidence="1" id="KW-0812">Transmembrane</keyword>
<keyword evidence="1" id="KW-1133">Transmembrane helix</keyword>
<comment type="caution">
    <text evidence="2">The sequence shown here is derived from an EMBL/GenBank/DDBJ whole genome shotgun (WGS) entry which is preliminary data.</text>
</comment>
<feature type="transmembrane region" description="Helical" evidence="1">
    <location>
        <begin position="37"/>
        <end position="54"/>
    </location>
</feature>
<keyword evidence="1" id="KW-0472">Membrane</keyword>
<evidence type="ECO:0000256" key="1">
    <source>
        <dbReference type="SAM" id="Phobius"/>
    </source>
</evidence>
<accession>A0A2M8PEX7</accession>
<name>A0A2M8PEX7_9CHLR</name>
<sequence>MNVLVLAALHGLMALLWLFAALSRKLGAVTKQRPLYRLLYMSMALLIFGAFGQLSAPTRLLADVLSLLALLIALFVVWRYWNWLLYE</sequence>
<feature type="transmembrane region" description="Helical" evidence="1">
    <location>
        <begin position="61"/>
        <end position="81"/>
    </location>
</feature>
<evidence type="ECO:0000313" key="2">
    <source>
        <dbReference type="EMBL" id="PJF36104.1"/>
    </source>
</evidence>
<dbReference type="AlphaFoldDB" id="A0A2M8PEX7"/>